<feature type="domain" description="CS" evidence="4">
    <location>
        <begin position="2"/>
        <end position="91"/>
    </location>
</feature>
<dbReference type="PANTHER" id="PTHR22932:SF11">
    <property type="entry name" value="CO-CHAPERONE PROTEIN P23"/>
    <property type="match status" value="1"/>
</dbReference>
<accession>A0AAU9R4E1</accession>
<name>A0AAU9R4E1_THLAR</name>
<gene>
    <name evidence="5" type="ORF">TAV2_LOCUS3781</name>
</gene>
<dbReference type="GO" id="GO:0101031">
    <property type="term" value="C:protein folding chaperone complex"/>
    <property type="evidence" value="ECO:0007669"/>
    <property type="project" value="UniProtKB-ARBA"/>
</dbReference>
<dbReference type="EMBL" id="OU466857">
    <property type="protein sequence ID" value="CAH2033647.1"/>
    <property type="molecule type" value="Genomic_DNA"/>
</dbReference>
<comment type="subunit">
    <text evidence="2">Interacts with HSP90 in an ATP-dependent manner.</text>
</comment>
<dbReference type="InterPro" id="IPR045250">
    <property type="entry name" value="p23-like"/>
</dbReference>
<evidence type="ECO:0000313" key="5">
    <source>
        <dbReference type="EMBL" id="CAH2033647.1"/>
    </source>
</evidence>
<proteinExistence type="inferred from homology"/>
<evidence type="ECO:0000256" key="2">
    <source>
        <dbReference type="RuleBase" id="RU369032"/>
    </source>
</evidence>
<dbReference type="GO" id="GO:0005829">
    <property type="term" value="C:cytosol"/>
    <property type="evidence" value="ECO:0007669"/>
    <property type="project" value="TreeGrafter"/>
</dbReference>
<dbReference type="AlphaFoldDB" id="A0AAU9R4E1"/>
<dbReference type="InterPro" id="IPR007052">
    <property type="entry name" value="CS_dom"/>
</dbReference>
<sequence>MSRHPTVKWAQRSDKVYITVELPDAEDVKLKLEPEGKFFFSATSGASKTPYEVDLDLLDNVDVNESKASVSSRYVCYLVKKAESKWWNRLIKQEGKPPVYVKVDWDKWVDEDEEDKGGEADMDFGDFDFNSLNMGEAGDIGDEEEESDMEEEIAAETTKEAEKIVEEGNGEKEEAASDVKKD</sequence>
<evidence type="ECO:0000256" key="3">
    <source>
        <dbReference type="SAM" id="MobiDB-lite"/>
    </source>
</evidence>
<dbReference type="PROSITE" id="PS51203">
    <property type="entry name" value="CS"/>
    <property type="match status" value="1"/>
</dbReference>
<dbReference type="Pfam" id="PF04969">
    <property type="entry name" value="CS"/>
    <property type="match status" value="1"/>
</dbReference>
<dbReference type="GO" id="GO:0006457">
    <property type="term" value="P:protein folding"/>
    <property type="evidence" value="ECO:0007669"/>
    <property type="project" value="TreeGrafter"/>
</dbReference>
<comment type="similarity">
    <text evidence="1 2">Belongs to the p23/wos2 family.</text>
</comment>
<dbReference type="GO" id="GO:0051879">
    <property type="term" value="F:Hsp90 protein binding"/>
    <property type="evidence" value="ECO:0007669"/>
    <property type="project" value="UniProtKB-UniRule"/>
</dbReference>
<comment type="subcellular location">
    <subcellularLocation>
        <location evidence="2">Cytoplasm</location>
    </subcellularLocation>
    <subcellularLocation>
        <location evidence="2">Nucleus</location>
    </subcellularLocation>
</comment>
<organism evidence="5 6">
    <name type="scientific">Thlaspi arvense</name>
    <name type="common">Field penny-cress</name>
    <dbReference type="NCBI Taxonomy" id="13288"/>
    <lineage>
        <taxon>Eukaryota</taxon>
        <taxon>Viridiplantae</taxon>
        <taxon>Streptophyta</taxon>
        <taxon>Embryophyta</taxon>
        <taxon>Tracheophyta</taxon>
        <taxon>Spermatophyta</taxon>
        <taxon>Magnoliopsida</taxon>
        <taxon>eudicotyledons</taxon>
        <taxon>Gunneridae</taxon>
        <taxon>Pentapetalae</taxon>
        <taxon>rosids</taxon>
        <taxon>malvids</taxon>
        <taxon>Brassicales</taxon>
        <taxon>Brassicaceae</taxon>
        <taxon>Thlaspideae</taxon>
        <taxon>Thlaspi</taxon>
    </lineage>
</organism>
<dbReference type="GO" id="GO:0051131">
    <property type="term" value="P:chaperone-mediated protein complex assembly"/>
    <property type="evidence" value="ECO:0007669"/>
    <property type="project" value="TreeGrafter"/>
</dbReference>
<dbReference type="FunFam" id="2.60.40.790:FF:000013">
    <property type="entry name" value="Very-long-chain (3R)-3-hydroxyacyl-CoA dehydratase"/>
    <property type="match status" value="1"/>
</dbReference>
<dbReference type="GO" id="GO:0005634">
    <property type="term" value="C:nucleus"/>
    <property type="evidence" value="ECO:0007669"/>
    <property type="project" value="UniProtKB-SubCell"/>
</dbReference>
<dbReference type="CDD" id="cd06465">
    <property type="entry name" value="p23_hB-ind1_like"/>
    <property type="match status" value="1"/>
</dbReference>
<keyword evidence="6" id="KW-1185">Reference proteome</keyword>
<dbReference type="GO" id="GO:0051087">
    <property type="term" value="F:protein-folding chaperone binding"/>
    <property type="evidence" value="ECO:0007669"/>
    <property type="project" value="UniProtKB-ARBA"/>
</dbReference>
<evidence type="ECO:0000259" key="4">
    <source>
        <dbReference type="PROSITE" id="PS51203"/>
    </source>
</evidence>
<dbReference type="GO" id="GO:0009408">
    <property type="term" value="P:response to heat"/>
    <property type="evidence" value="ECO:0007669"/>
    <property type="project" value="UniProtKB-ARBA"/>
</dbReference>
<keyword evidence="2" id="KW-0143">Chaperone</keyword>
<dbReference type="Proteomes" id="UP000836841">
    <property type="component" value="Chromosome 1"/>
</dbReference>
<feature type="region of interest" description="Disordered" evidence="3">
    <location>
        <begin position="133"/>
        <end position="182"/>
    </location>
</feature>
<feature type="compositionally biased region" description="Basic and acidic residues" evidence="3">
    <location>
        <begin position="157"/>
        <end position="182"/>
    </location>
</feature>
<dbReference type="PANTHER" id="PTHR22932">
    <property type="entry name" value="TELOMERASE-BINDING PROTEIN P23 HSP90 CO-CHAPERONE"/>
    <property type="match status" value="1"/>
</dbReference>
<feature type="compositionally biased region" description="Acidic residues" evidence="3">
    <location>
        <begin position="139"/>
        <end position="154"/>
    </location>
</feature>
<protein>
    <recommendedName>
        <fullName evidence="2">Co-chaperone protein p23</fullName>
    </recommendedName>
</protein>
<dbReference type="Gene3D" id="2.60.40.790">
    <property type="match status" value="1"/>
</dbReference>
<keyword evidence="2" id="KW-0539">Nucleus</keyword>
<dbReference type="SUPFAM" id="SSF49764">
    <property type="entry name" value="HSP20-like chaperones"/>
    <property type="match status" value="1"/>
</dbReference>
<comment type="function">
    <text evidence="2">Acts as a co-chaperone for HSP90.</text>
</comment>
<evidence type="ECO:0000256" key="1">
    <source>
        <dbReference type="ARBA" id="ARBA00025733"/>
    </source>
</evidence>
<keyword evidence="2" id="KW-0963">Cytoplasm</keyword>
<evidence type="ECO:0000313" key="6">
    <source>
        <dbReference type="Proteomes" id="UP000836841"/>
    </source>
</evidence>
<reference evidence="5 6" key="1">
    <citation type="submission" date="2022-03" db="EMBL/GenBank/DDBJ databases">
        <authorList>
            <person name="Nunn A."/>
            <person name="Chopra R."/>
            <person name="Nunn A."/>
            <person name="Contreras Garrido A."/>
        </authorList>
    </citation>
    <scope>NUCLEOTIDE SEQUENCE [LARGE SCALE GENOMIC DNA]</scope>
</reference>
<dbReference type="InterPro" id="IPR008978">
    <property type="entry name" value="HSP20-like_chaperone"/>
</dbReference>